<gene>
    <name evidence="2" type="ORF">UFOPK1908_01329</name>
    <name evidence="3" type="ORF">UFOPK3576_01268</name>
</gene>
<protein>
    <submittedName>
        <fullName evidence="2">Unannotated protein</fullName>
    </submittedName>
</protein>
<evidence type="ECO:0000313" key="3">
    <source>
        <dbReference type="EMBL" id="CAB4913270.1"/>
    </source>
</evidence>
<proteinExistence type="predicted"/>
<dbReference type="EMBL" id="CAEZVB010000084">
    <property type="protein sequence ID" value="CAB4628596.1"/>
    <property type="molecule type" value="Genomic_DNA"/>
</dbReference>
<name>A0A6J6IVP0_9ZZZZ</name>
<dbReference type="SUPFAM" id="SSF53335">
    <property type="entry name" value="S-adenosyl-L-methionine-dependent methyltransferases"/>
    <property type="match status" value="1"/>
</dbReference>
<dbReference type="Pfam" id="PF05050">
    <property type="entry name" value="Methyltransf_21"/>
    <property type="match status" value="1"/>
</dbReference>
<dbReference type="EMBL" id="CAFBMO010000060">
    <property type="protein sequence ID" value="CAB4913270.1"/>
    <property type="molecule type" value="Genomic_DNA"/>
</dbReference>
<evidence type="ECO:0000259" key="1">
    <source>
        <dbReference type="Pfam" id="PF05050"/>
    </source>
</evidence>
<dbReference type="Gene3D" id="3.40.50.150">
    <property type="entry name" value="Vaccinia Virus protein VP39"/>
    <property type="match status" value="1"/>
</dbReference>
<feature type="domain" description="Methyltransferase FkbM" evidence="1">
    <location>
        <begin position="66"/>
        <end position="207"/>
    </location>
</feature>
<sequence>MMLTKALDSLGLNTDSKLRRRGNELYGRVFHRGNRPKPLDIESYSQFGEDVFVRHLLSGTHGTYVDIGSGHPISGSNSYAFYKLGWTGTLVDPVASNIDASQAARKRDRIVQACVGGSGEGITFFEYDVYQYSTTSLERVAELRLLGYEPKLSYLSPMVKLSDLGVEAKPADACFLSIDVEGMEMQVLESNDWSTFLPAVLLIEEWDAPLGKTTPVCEYLRGIGYSLVAVLGPTSVYQHLEFQPAG</sequence>
<dbReference type="AlphaFoldDB" id="A0A6J6IVP0"/>
<organism evidence="2">
    <name type="scientific">freshwater metagenome</name>
    <dbReference type="NCBI Taxonomy" id="449393"/>
    <lineage>
        <taxon>unclassified sequences</taxon>
        <taxon>metagenomes</taxon>
        <taxon>ecological metagenomes</taxon>
    </lineage>
</organism>
<reference evidence="2" key="1">
    <citation type="submission" date="2020-05" db="EMBL/GenBank/DDBJ databases">
        <authorList>
            <person name="Chiriac C."/>
            <person name="Salcher M."/>
            <person name="Ghai R."/>
            <person name="Kavagutti S V."/>
        </authorList>
    </citation>
    <scope>NUCLEOTIDE SEQUENCE</scope>
</reference>
<dbReference type="InterPro" id="IPR029063">
    <property type="entry name" value="SAM-dependent_MTases_sf"/>
</dbReference>
<dbReference type="InterPro" id="IPR006342">
    <property type="entry name" value="FkbM_mtfrase"/>
</dbReference>
<accession>A0A6J6IVP0</accession>
<evidence type="ECO:0000313" key="2">
    <source>
        <dbReference type="EMBL" id="CAB4628596.1"/>
    </source>
</evidence>